<evidence type="ECO:0000256" key="4">
    <source>
        <dbReference type="ARBA" id="ARBA00023143"/>
    </source>
</evidence>
<comment type="subcellular location">
    <subcellularLocation>
        <location evidence="1 6">Bacterial flagellum basal body</location>
    </subcellularLocation>
</comment>
<feature type="domain" description="Flagellar basal body rod protein N-terminal" evidence="8">
    <location>
        <begin position="16"/>
        <end position="38"/>
    </location>
</feature>
<keyword evidence="4 6" id="KW-0975">Bacterial flagellum</keyword>
<dbReference type="NCBIfam" id="TIGR01396">
    <property type="entry name" value="FlgB"/>
    <property type="match status" value="1"/>
</dbReference>
<evidence type="ECO:0000256" key="1">
    <source>
        <dbReference type="ARBA" id="ARBA00004117"/>
    </source>
</evidence>
<dbReference type="AlphaFoldDB" id="A0AAW6TR38"/>
<evidence type="ECO:0000313" key="10">
    <source>
        <dbReference type="Proteomes" id="UP001431776"/>
    </source>
</evidence>
<dbReference type="RefSeq" id="WP_349243570.1">
    <property type="nucleotide sequence ID" value="NZ_JASCXX010000003.1"/>
</dbReference>
<keyword evidence="9" id="KW-0966">Cell projection</keyword>
<keyword evidence="9" id="KW-0282">Flagellum</keyword>
<name>A0AAW6TR38_9BACT</name>
<evidence type="ECO:0000313" key="9">
    <source>
        <dbReference type="EMBL" id="MDI6448161.1"/>
    </source>
</evidence>
<dbReference type="PROSITE" id="PS00588">
    <property type="entry name" value="FLAGELLA_BB_ROD"/>
    <property type="match status" value="1"/>
</dbReference>
<evidence type="ECO:0000256" key="3">
    <source>
        <dbReference type="ARBA" id="ARBA00014376"/>
    </source>
</evidence>
<keyword evidence="9" id="KW-0969">Cilium</keyword>
<comment type="function">
    <text evidence="5 6">Structural component of flagellum, the bacterial motility apparatus. Part of the rod structure of flagellar basal body.</text>
</comment>
<reference evidence="9" key="1">
    <citation type="submission" date="2023-05" db="EMBL/GenBank/DDBJ databases">
        <title>Anaerotaeda fermentans gen. nov., sp. nov., a novel anaerobic planctomycete of the new family within the order Sedimentisphaerales isolated from Taman Peninsula, Russia.</title>
        <authorList>
            <person name="Khomyakova M.A."/>
            <person name="Merkel A.Y."/>
            <person name="Slobodkin A.I."/>
        </authorList>
    </citation>
    <scope>NUCLEOTIDE SEQUENCE</scope>
    <source>
        <strain evidence="9">M17dextr</strain>
    </source>
</reference>
<dbReference type="Proteomes" id="UP001431776">
    <property type="component" value="Unassembled WGS sequence"/>
</dbReference>
<organism evidence="9 10">
    <name type="scientific">Anaerobaca lacustris</name>
    <dbReference type="NCBI Taxonomy" id="3044600"/>
    <lineage>
        <taxon>Bacteria</taxon>
        <taxon>Pseudomonadati</taxon>
        <taxon>Planctomycetota</taxon>
        <taxon>Phycisphaerae</taxon>
        <taxon>Sedimentisphaerales</taxon>
        <taxon>Anaerobacaceae</taxon>
        <taxon>Anaerobaca</taxon>
    </lineage>
</organism>
<proteinExistence type="inferred from homology"/>
<dbReference type="GO" id="GO:0030694">
    <property type="term" value="C:bacterial-type flagellum basal body, rod"/>
    <property type="evidence" value="ECO:0007669"/>
    <property type="project" value="InterPro"/>
</dbReference>
<comment type="similarity">
    <text evidence="2 6">Belongs to the flagella basal body rod proteins family.</text>
</comment>
<accession>A0AAW6TR38</accession>
<protein>
    <recommendedName>
        <fullName evidence="3 6">Flagellar basal body rod protein FlgB</fullName>
    </recommendedName>
</protein>
<evidence type="ECO:0000256" key="2">
    <source>
        <dbReference type="ARBA" id="ARBA00009677"/>
    </source>
</evidence>
<sequence>MSQSNSITDLLEAGIKAEGLRQKTIASNMANIETPGYRRLDVKFDELLAKALTSSGGVDLDKLEPEIHQPRNTPVRPNGNDVNMEAEVGNLVKNTLRHTAYVRLLAKRFTQIEAAIRVGS</sequence>
<gene>
    <name evidence="9" type="primary">flgB</name>
    <name evidence="9" type="ORF">QJ522_03805</name>
</gene>
<evidence type="ECO:0000259" key="8">
    <source>
        <dbReference type="Pfam" id="PF00460"/>
    </source>
</evidence>
<dbReference type="Pfam" id="PF00460">
    <property type="entry name" value="Flg_bb_rod"/>
    <property type="match status" value="1"/>
</dbReference>
<evidence type="ECO:0000256" key="6">
    <source>
        <dbReference type="PIRNR" id="PIRNR002889"/>
    </source>
</evidence>
<comment type="subunit">
    <text evidence="6">The basal body constitutes a major portion of the flagellar organelle and consists of a number of rings mounted on a central rod.</text>
</comment>
<evidence type="ECO:0000256" key="7">
    <source>
        <dbReference type="SAM" id="MobiDB-lite"/>
    </source>
</evidence>
<dbReference type="InterPro" id="IPR001444">
    <property type="entry name" value="Flag_bb_rod_N"/>
</dbReference>
<dbReference type="GO" id="GO:0071973">
    <property type="term" value="P:bacterial-type flagellum-dependent cell motility"/>
    <property type="evidence" value="ECO:0007669"/>
    <property type="project" value="InterPro"/>
</dbReference>
<dbReference type="EMBL" id="JASCXX010000003">
    <property type="protein sequence ID" value="MDI6448161.1"/>
    <property type="molecule type" value="Genomic_DNA"/>
</dbReference>
<keyword evidence="10" id="KW-1185">Reference proteome</keyword>
<dbReference type="InterPro" id="IPR019776">
    <property type="entry name" value="Flagellar_basal_body_rod_CS"/>
</dbReference>
<dbReference type="InterPro" id="IPR006300">
    <property type="entry name" value="FlgB"/>
</dbReference>
<comment type="caution">
    <text evidence="9">The sequence shown here is derived from an EMBL/GenBank/DDBJ whole genome shotgun (WGS) entry which is preliminary data.</text>
</comment>
<dbReference type="PIRSF" id="PIRSF002889">
    <property type="entry name" value="Rod_FlgB"/>
    <property type="match status" value="1"/>
</dbReference>
<feature type="region of interest" description="Disordered" evidence="7">
    <location>
        <begin position="61"/>
        <end position="82"/>
    </location>
</feature>
<evidence type="ECO:0000256" key="5">
    <source>
        <dbReference type="ARBA" id="ARBA00024934"/>
    </source>
</evidence>